<keyword evidence="4" id="KW-1185">Reference proteome</keyword>
<protein>
    <recommendedName>
        <fullName evidence="5">Ionotropic receptor</fullName>
    </recommendedName>
</protein>
<evidence type="ECO:0000313" key="3">
    <source>
        <dbReference type="EMBL" id="CAH0383110.1"/>
    </source>
</evidence>
<evidence type="ECO:0000256" key="1">
    <source>
        <dbReference type="SAM" id="MobiDB-lite"/>
    </source>
</evidence>
<feature type="chain" id="PRO_5040260074" description="Ionotropic receptor" evidence="2">
    <location>
        <begin position="18"/>
        <end position="383"/>
    </location>
</feature>
<organism evidence="3 4">
    <name type="scientific">Bemisia tabaci</name>
    <name type="common">Sweetpotato whitefly</name>
    <name type="synonym">Aleurodes tabaci</name>
    <dbReference type="NCBI Taxonomy" id="7038"/>
    <lineage>
        <taxon>Eukaryota</taxon>
        <taxon>Metazoa</taxon>
        <taxon>Ecdysozoa</taxon>
        <taxon>Arthropoda</taxon>
        <taxon>Hexapoda</taxon>
        <taxon>Insecta</taxon>
        <taxon>Pterygota</taxon>
        <taxon>Neoptera</taxon>
        <taxon>Paraneoptera</taxon>
        <taxon>Hemiptera</taxon>
        <taxon>Sternorrhyncha</taxon>
        <taxon>Aleyrodoidea</taxon>
        <taxon>Aleyrodidae</taxon>
        <taxon>Aleyrodinae</taxon>
        <taxon>Bemisia</taxon>
    </lineage>
</organism>
<evidence type="ECO:0000313" key="4">
    <source>
        <dbReference type="Proteomes" id="UP001152759"/>
    </source>
</evidence>
<dbReference type="EMBL" id="OU963871">
    <property type="protein sequence ID" value="CAH0383110.1"/>
    <property type="molecule type" value="Genomic_DNA"/>
</dbReference>
<reference evidence="3" key="1">
    <citation type="submission" date="2021-12" db="EMBL/GenBank/DDBJ databases">
        <authorList>
            <person name="King R."/>
        </authorList>
    </citation>
    <scope>NUCLEOTIDE SEQUENCE</scope>
</reference>
<name>A0A9P0A2X1_BEMTA</name>
<accession>A0A9P0A2X1</accession>
<sequence length="383" mass="44596">MHQMFSISNLLLRTVVTLICIQAIIINHDVTLPYRTCLNTVLQSKQAFFYVVDFNTNPLVPLLIHLLHDASIKTVFLTDPENLAFLSTSSHTKNVIFSLENIGEMMSLILDSASKQTRLEIYSIFNETRQQGPKKLSQTVNIEGGKNQNQTQFCIKVEGMLLDPGMKVCDEEVNMEWKDLEDTSMLTDAIFNFTRGLYNHNIWNSNNNLIFMLDKFSQYQMSHNESNVPSNKRPQNSTVGGSKTVIDDRQEILVFCFKFIWRFFRGLKTVICYRESCKRYDPFRKEIISYNGAEFESYFDFSWSDMQNKTVPFLLDYGTDAAIEYTLWVYWENFAVEILEHLQTVLNCTVEQKSLIFLRGYFPEIFDDYQFDIGQKSGSICIW</sequence>
<keyword evidence="2" id="KW-0732">Signal</keyword>
<gene>
    <name evidence="3" type="ORF">BEMITA_LOCUS2586</name>
</gene>
<evidence type="ECO:0008006" key="5">
    <source>
        <dbReference type="Google" id="ProtNLM"/>
    </source>
</evidence>
<feature type="region of interest" description="Disordered" evidence="1">
    <location>
        <begin position="223"/>
        <end position="242"/>
    </location>
</feature>
<feature type="compositionally biased region" description="Polar residues" evidence="1">
    <location>
        <begin position="223"/>
        <end position="241"/>
    </location>
</feature>
<feature type="signal peptide" evidence="2">
    <location>
        <begin position="1"/>
        <end position="17"/>
    </location>
</feature>
<evidence type="ECO:0000256" key="2">
    <source>
        <dbReference type="SAM" id="SignalP"/>
    </source>
</evidence>
<dbReference type="AlphaFoldDB" id="A0A9P0A2X1"/>
<dbReference type="Proteomes" id="UP001152759">
    <property type="component" value="Chromosome 10"/>
</dbReference>
<proteinExistence type="predicted"/>